<protein>
    <recommendedName>
        <fullName evidence="1">glutathione transferase</fullName>
        <ecNumber evidence="1">2.5.1.18</ecNumber>
    </recommendedName>
</protein>
<evidence type="ECO:0000256" key="4">
    <source>
        <dbReference type="RuleBase" id="RU003494"/>
    </source>
</evidence>
<name>A0ABS8V292_DATST</name>
<dbReference type="PROSITE" id="PS50405">
    <property type="entry name" value="GST_CTER"/>
    <property type="match status" value="1"/>
</dbReference>
<dbReference type="Pfam" id="PF02798">
    <property type="entry name" value="GST_N"/>
    <property type="match status" value="1"/>
</dbReference>
<sequence length="221" mass="25530">MAEVKLLGHMYSPFSKRVEWALEIKGVEYEYIEEDIQNKSSLLLESNPVHKKIPVLIHNGKPVCESTVIVEYIDETFEGPSILPKDPYDRALARFWVKFLEDKGLAMWKFFFLKGEEQEKTKEEVYETLKILDNHLKDNNKFFVGDKFGFADIAANVVAFWLGAIEEASGVVVASRENFPNFCVWRDEYINCNQNKKYLPPRDKLIAYCQTYIQAAAVASK</sequence>
<dbReference type="PANTHER" id="PTHR11260:SF676">
    <property type="entry name" value="GLUTATHIONE S-TRANSFERASE U8"/>
    <property type="match status" value="1"/>
</dbReference>
<dbReference type="InterPro" id="IPR045074">
    <property type="entry name" value="GST_C_Tau"/>
</dbReference>
<evidence type="ECO:0000313" key="7">
    <source>
        <dbReference type="EMBL" id="MCD9640949.1"/>
    </source>
</evidence>
<organism evidence="7 8">
    <name type="scientific">Datura stramonium</name>
    <name type="common">Jimsonweed</name>
    <name type="synonym">Common thornapple</name>
    <dbReference type="NCBI Taxonomy" id="4076"/>
    <lineage>
        <taxon>Eukaryota</taxon>
        <taxon>Viridiplantae</taxon>
        <taxon>Streptophyta</taxon>
        <taxon>Embryophyta</taxon>
        <taxon>Tracheophyta</taxon>
        <taxon>Spermatophyta</taxon>
        <taxon>Magnoliopsida</taxon>
        <taxon>eudicotyledons</taxon>
        <taxon>Gunneridae</taxon>
        <taxon>Pentapetalae</taxon>
        <taxon>asterids</taxon>
        <taxon>lamiids</taxon>
        <taxon>Solanales</taxon>
        <taxon>Solanaceae</taxon>
        <taxon>Solanoideae</taxon>
        <taxon>Datureae</taxon>
        <taxon>Datura</taxon>
    </lineage>
</organism>
<feature type="domain" description="GST C-terminal" evidence="6">
    <location>
        <begin position="86"/>
        <end position="213"/>
    </location>
</feature>
<gene>
    <name evidence="7" type="ORF">HAX54_026707</name>
</gene>
<evidence type="ECO:0000259" key="6">
    <source>
        <dbReference type="PROSITE" id="PS50405"/>
    </source>
</evidence>
<evidence type="ECO:0000256" key="1">
    <source>
        <dbReference type="ARBA" id="ARBA00012452"/>
    </source>
</evidence>
<dbReference type="InterPro" id="IPR004045">
    <property type="entry name" value="Glutathione_S-Trfase_N"/>
</dbReference>
<evidence type="ECO:0000313" key="8">
    <source>
        <dbReference type="Proteomes" id="UP000823775"/>
    </source>
</evidence>
<dbReference type="InterPro" id="IPR036249">
    <property type="entry name" value="Thioredoxin-like_sf"/>
</dbReference>
<feature type="domain" description="GST N-terminal" evidence="5">
    <location>
        <begin position="2"/>
        <end position="81"/>
    </location>
</feature>
<comment type="caution">
    <text evidence="7">The sequence shown here is derived from an EMBL/GenBank/DDBJ whole genome shotgun (WGS) entry which is preliminary data.</text>
</comment>
<dbReference type="SFLD" id="SFLDG00358">
    <property type="entry name" value="Main_(cytGST)"/>
    <property type="match status" value="1"/>
</dbReference>
<comment type="catalytic activity">
    <reaction evidence="3">
        <text>RX + glutathione = an S-substituted glutathione + a halide anion + H(+)</text>
        <dbReference type="Rhea" id="RHEA:16437"/>
        <dbReference type="ChEBI" id="CHEBI:15378"/>
        <dbReference type="ChEBI" id="CHEBI:16042"/>
        <dbReference type="ChEBI" id="CHEBI:17792"/>
        <dbReference type="ChEBI" id="CHEBI:57925"/>
        <dbReference type="ChEBI" id="CHEBI:90779"/>
        <dbReference type="EC" id="2.5.1.18"/>
    </reaction>
</comment>
<proteinExistence type="inferred from homology"/>
<dbReference type="CDD" id="cd03185">
    <property type="entry name" value="GST_C_Tau"/>
    <property type="match status" value="1"/>
</dbReference>
<accession>A0ABS8V292</accession>
<dbReference type="EC" id="2.5.1.18" evidence="1"/>
<dbReference type="CDD" id="cd03058">
    <property type="entry name" value="GST_N_Tau"/>
    <property type="match status" value="1"/>
</dbReference>
<dbReference type="PROSITE" id="PS50404">
    <property type="entry name" value="GST_NTER"/>
    <property type="match status" value="1"/>
</dbReference>
<dbReference type="SUPFAM" id="SSF47616">
    <property type="entry name" value="GST C-terminal domain-like"/>
    <property type="match status" value="1"/>
</dbReference>
<evidence type="ECO:0000256" key="3">
    <source>
        <dbReference type="ARBA" id="ARBA00047960"/>
    </source>
</evidence>
<dbReference type="InterPro" id="IPR004046">
    <property type="entry name" value="GST_C"/>
</dbReference>
<dbReference type="InterPro" id="IPR045073">
    <property type="entry name" value="Omega/Tau-like"/>
</dbReference>
<keyword evidence="2" id="KW-0808">Transferase</keyword>
<reference evidence="7 8" key="1">
    <citation type="journal article" date="2021" name="BMC Genomics">
        <title>Datura genome reveals duplications of psychoactive alkaloid biosynthetic genes and high mutation rate following tissue culture.</title>
        <authorList>
            <person name="Rajewski A."/>
            <person name="Carter-House D."/>
            <person name="Stajich J."/>
            <person name="Litt A."/>
        </authorList>
    </citation>
    <scope>NUCLEOTIDE SEQUENCE [LARGE SCALE GENOMIC DNA]</scope>
    <source>
        <strain evidence="7">AR-01</strain>
    </source>
</reference>
<dbReference type="SFLD" id="SFLDS00019">
    <property type="entry name" value="Glutathione_Transferase_(cytos"/>
    <property type="match status" value="1"/>
</dbReference>
<dbReference type="InterPro" id="IPR036282">
    <property type="entry name" value="Glutathione-S-Trfase_C_sf"/>
</dbReference>
<evidence type="ECO:0000256" key="2">
    <source>
        <dbReference type="ARBA" id="ARBA00022679"/>
    </source>
</evidence>
<dbReference type="SUPFAM" id="SSF52833">
    <property type="entry name" value="Thioredoxin-like"/>
    <property type="match status" value="1"/>
</dbReference>
<keyword evidence="8" id="KW-1185">Reference proteome</keyword>
<dbReference type="Pfam" id="PF00043">
    <property type="entry name" value="GST_C"/>
    <property type="match status" value="1"/>
</dbReference>
<dbReference type="EMBL" id="JACEIK010003248">
    <property type="protein sequence ID" value="MCD9640949.1"/>
    <property type="molecule type" value="Genomic_DNA"/>
</dbReference>
<dbReference type="Proteomes" id="UP000823775">
    <property type="component" value="Unassembled WGS sequence"/>
</dbReference>
<comment type="similarity">
    <text evidence="4">Belongs to the GST superfamily.</text>
</comment>
<dbReference type="SFLD" id="SFLDG01152">
    <property type="entry name" value="Main.3:_Omega-_and_Tau-like"/>
    <property type="match status" value="1"/>
</dbReference>
<evidence type="ECO:0000259" key="5">
    <source>
        <dbReference type="PROSITE" id="PS50404"/>
    </source>
</evidence>
<dbReference type="InterPro" id="IPR040079">
    <property type="entry name" value="Glutathione_S-Trfase"/>
</dbReference>
<dbReference type="PANTHER" id="PTHR11260">
    <property type="entry name" value="GLUTATHIONE S-TRANSFERASE, GST, SUPERFAMILY, GST DOMAIN CONTAINING"/>
    <property type="match status" value="1"/>
</dbReference>
<dbReference type="Gene3D" id="3.40.30.10">
    <property type="entry name" value="Glutaredoxin"/>
    <property type="match status" value="1"/>
</dbReference>
<dbReference type="Gene3D" id="1.20.1050.10">
    <property type="match status" value="1"/>
</dbReference>
<dbReference type="InterPro" id="IPR010987">
    <property type="entry name" value="Glutathione-S-Trfase_C-like"/>
</dbReference>